<dbReference type="InterPro" id="IPR025075">
    <property type="entry name" value="DUF3916"/>
</dbReference>
<reference evidence="1 2" key="1">
    <citation type="submission" date="2019-01" db="EMBL/GenBank/DDBJ databases">
        <title>Bacillus sp. M5HDSG1-1, whole genome shotgun sequence.</title>
        <authorList>
            <person name="Tuo L."/>
        </authorList>
    </citation>
    <scope>NUCLEOTIDE SEQUENCE [LARGE SCALE GENOMIC DNA]</scope>
    <source>
        <strain evidence="1 2">M5HDSG1-1</strain>
    </source>
</reference>
<name>A0A437K8T6_9BACI</name>
<organism evidence="1 2">
    <name type="scientific">Niallia taxi</name>
    <dbReference type="NCBI Taxonomy" id="2499688"/>
    <lineage>
        <taxon>Bacteria</taxon>
        <taxon>Bacillati</taxon>
        <taxon>Bacillota</taxon>
        <taxon>Bacilli</taxon>
        <taxon>Bacillales</taxon>
        <taxon>Bacillaceae</taxon>
        <taxon>Niallia</taxon>
    </lineage>
</organism>
<dbReference type="Proteomes" id="UP000288024">
    <property type="component" value="Unassembled WGS sequence"/>
</dbReference>
<evidence type="ECO:0000313" key="2">
    <source>
        <dbReference type="Proteomes" id="UP000288024"/>
    </source>
</evidence>
<accession>A0A437K8T6</accession>
<comment type="caution">
    <text evidence="1">The sequence shown here is derived from an EMBL/GenBank/DDBJ whole genome shotgun (WGS) entry which is preliminary data.</text>
</comment>
<protein>
    <submittedName>
        <fullName evidence="1">DUF3916 domain-containing protein</fullName>
    </submittedName>
</protein>
<dbReference type="RefSeq" id="WP_127739174.1">
    <property type="nucleotide sequence ID" value="NZ_CP196003.1"/>
</dbReference>
<dbReference type="EMBL" id="RZTZ01000006">
    <property type="protein sequence ID" value="RVT60703.1"/>
    <property type="molecule type" value="Genomic_DNA"/>
</dbReference>
<evidence type="ECO:0000313" key="1">
    <source>
        <dbReference type="EMBL" id="RVT60703.1"/>
    </source>
</evidence>
<dbReference type="AlphaFoldDB" id="A0A437K8T6"/>
<gene>
    <name evidence="1" type="ORF">EM808_15760</name>
</gene>
<proteinExistence type="predicted"/>
<keyword evidence="2" id="KW-1185">Reference proteome</keyword>
<dbReference type="Pfam" id="PF13079">
    <property type="entry name" value="DUF3916"/>
    <property type="match status" value="1"/>
</dbReference>
<sequence length="181" mass="21734">MHRWKFDSGTKKKLRGLGRRFRHFSKYLNEDTEAIPNPEKDPYRNYWYSHLSLSKTYIDSANTPNSVRRFCMQATIDRVEYLISLKTEKEKDYRILTSICLPDYFDSTMIVFFDDESFNRFFIRESEYLRWIPLPSDRDIAKEWHLRVPKGLVLRGYKQIINDVEEGDLRVGEIWFVGEIG</sequence>